<feature type="transmembrane region" description="Helical" evidence="6">
    <location>
        <begin position="346"/>
        <end position="366"/>
    </location>
</feature>
<dbReference type="Proteomes" id="UP000318995">
    <property type="component" value="Unassembled WGS sequence"/>
</dbReference>
<feature type="transmembrane region" description="Helical" evidence="6">
    <location>
        <begin position="90"/>
        <end position="109"/>
    </location>
</feature>
<sequence length="467" mass="50232">MSSVTDADASDQPPAPSRSARRAAWGWIPTLYFASGLPYVVVVSMATAMYKSLGVSNTLNAAYTSALLSPWTFKPLWSPLVELIGTQRRWIIAAQALIAAGLFAIAAAAPAENFLMLTLAGFWLLAIASATHDIAADGFYMASMPERDQAWFVGIRSTFYRLSMIVGSGLLVTLAGDLASGLQLTARAIGRVLGTGAEEAFKTLLGSVSQGMPIGEAWSLVFYAIATLFLVFTLYHQVILPRPAAPQRSSGRTARSIVAEFFDTFVSFFRKPGIVASLAYLLIYRFSEGQLAKMKAPFLLDPREEGGLGLSLQTLGLLDGTIGIALLTIGGIVGGLIVARDGLRRWFFPMALAINLPNAAYVYLGAAQPESIAAIGTAIAVEQFGYGFGFAGYMLYMLQLSRGEHQTAHYALCTGFMSLGMQIPMGFSGAIQEWLGYERFFYWVLAATIPSLIITLLAPLRDSETNG</sequence>
<dbReference type="InterPro" id="IPR036259">
    <property type="entry name" value="MFS_trans_sf"/>
</dbReference>
<keyword evidence="8" id="KW-1185">Reference proteome</keyword>
<dbReference type="AlphaFoldDB" id="A0A5C5VQA9"/>
<keyword evidence="2" id="KW-0813">Transport</keyword>
<evidence type="ECO:0000313" key="7">
    <source>
        <dbReference type="EMBL" id="TWT40816.1"/>
    </source>
</evidence>
<evidence type="ECO:0000256" key="2">
    <source>
        <dbReference type="ARBA" id="ARBA00022448"/>
    </source>
</evidence>
<feature type="transmembrane region" description="Helical" evidence="6">
    <location>
        <begin position="220"/>
        <end position="240"/>
    </location>
</feature>
<dbReference type="InterPro" id="IPR011701">
    <property type="entry name" value="MFS"/>
</dbReference>
<proteinExistence type="predicted"/>
<dbReference type="RefSeq" id="WP_197525085.1">
    <property type="nucleotide sequence ID" value="NZ_SJPH01000010.1"/>
</dbReference>
<feature type="transmembrane region" description="Helical" evidence="6">
    <location>
        <begin position="408"/>
        <end position="428"/>
    </location>
</feature>
<dbReference type="InterPro" id="IPR004752">
    <property type="entry name" value="AmpG_permease/AT-1"/>
</dbReference>
<keyword evidence="3 6" id="KW-0812">Transmembrane</keyword>
<feature type="transmembrane region" description="Helical" evidence="6">
    <location>
        <begin position="31"/>
        <end position="50"/>
    </location>
</feature>
<dbReference type="Pfam" id="PF07690">
    <property type="entry name" value="MFS_1"/>
    <property type="match status" value="1"/>
</dbReference>
<feature type="transmembrane region" description="Helical" evidence="6">
    <location>
        <begin position="372"/>
        <end position="396"/>
    </location>
</feature>
<accession>A0A5C5VQA9</accession>
<comment type="caution">
    <text evidence="7">The sequence shown here is derived from an EMBL/GenBank/DDBJ whole genome shotgun (WGS) entry which is preliminary data.</text>
</comment>
<organism evidence="7 8">
    <name type="scientific">Botrimarina hoheduenensis</name>
    <dbReference type="NCBI Taxonomy" id="2528000"/>
    <lineage>
        <taxon>Bacteria</taxon>
        <taxon>Pseudomonadati</taxon>
        <taxon>Planctomycetota</taxon>
        <taxon>Planctomycetia</taxon>
        <taxon>Pirellulales</taxon>
        <taxon>Lacipirellulaceae</taxon>
        <taxon>Botrimarina</taxon>
    </lineage>
</organism>
<dbReference type="SUPFAM" id="SSF103473">
    <property type="entry name" value="MFS general substrate transporter"/>
    <property type="match status" value="1"/>
</dbReference>
<evidence type="ECO:0000256" key="3">
    <source>
        <dbReference type="ARBA" id="ARBA00022692"/>
    </source>
</evidence>
<feature type="transmembrane region" description="Helical" evidence="6">
    <location>
        <begin position="320"/>
        <end position="339"/>
    </location>
</feature>
<feature type="transmembrane region" description="Helical" evidence="6">
    <location>
        <begin position="261"/>
        <end position="283"/>
    </location>
</feature>
<feature type="transmembrane region" description="Helical" evidence="6">
    <location>
        <begin position="115"/>
        <end position="139"/>
    </location>
</feature>
<comment type="subcellular location">
    <subcellularLocation>
        <location evidence="1">Membrane</location>
        <topology evidence="1">Multi-pass membrane protein</topology>
    </subcellularLocation>
</comment>
<keyword evidence="4 6" id="KW-1133">Transmembrane helix</keyword>
<gene>
    <name evidence="7" type="ORF">Pla111_32340</name>
</gene>
<feature type="transmembrane region" description="Helical" evidence="6">
    <location>
        <begin position="440"/>
        <end position="460"/>
    </location>
</feature>
<dbReference type="GO" id="GO:0016020">
    <property type="term" value="C:membrane"/>
    <property type="evidence" value="ECO:0007669"/>
    <property type="project" value="UniProtKB-SubCell"/>
</dbReference>
<evidence type="ECO:0000256" key="5">
    <source>
        <dbReference type="ARBA" id="ARBA00023136"/>
    </source>
</evidence>
<evidence type="ECO:0000313" key="8">
    <source>
        <dbReference type="Proteomes" id="UP000318995"/>
    </source>
</evidence>
<name>A0A5C5VQA9_9BACT</name>
<feature type="transmembrane region" description="Helical" evidence="6">
    <location>
        <begin position="159"/>
        <end position="176"/>
    </location>
</feature>
<keyword evidence="5 6" id="KW-0472">Membrane</keyword>
<dbReference type="PANTHER" id="PTHR12778:SF10">
    <property type="entry name" value="MAJOR FACILITATOR SUPERFAMILY DOMAIN-CONTAINING PROTEIN 3"/>
    <property type="match status" value="1"/>
</dbReference>
<dbReference type="EMBL" id="SJPH01000010">
    <property type="protein sequence ID" value="TWT40816.1"/>
    <property type="molecule type" value="Genomic_DNA"/>
</dbReference>
<reference evidence="7 8" key="1">
    <citation type="submission" date="2019-02" db="EMBL/GenBank/DDBJ databases">
        <title>Deep-cultivation of Planctomycetes and their phenomic and genomic characterization uncovers novel biology.</title>
        <authorList>
            <person name="Wiegand S."/>
            <person name="Jogler M."/>
            <person name="Boedeker C."/>
            <person name="Pinto D."/>
            <person name="Vollmers J."/>
            <person name="Rivas-Marin E."/>
            <person name="Kohn T."/>
            <person name="Peeters S.H."/>
            <person name="Heuer A."/>
            <person name="Rast P."/>
            <person name="Oberbeckmann S."/>
            <person name="Bunk B."/>
            <person name="Jeske O."/>
            <person name="Meyerdierks A."/>
            <person name="Storesund J.E."/>
            <person name="Kallscheuer N."/>
            <person name="Luecker S."/>
            <person name="Lage O.M."/>
            <person name="Pohl T."/>
            <person name="Merkel B.J."/>
            <person name="Hornburger P."/>
            <person name="Mueller R.-W."/>
            <person name="Bruemmer F."/>
            <person name="Labrenz M."/>
            <person name="Spormann A.M."/>
            <person name="Op Den Camp H."/>
            <person name="Overmann J."/>
            <person name="Amann R."/>
            <person name="Jetten M.S.M."/>
            <person name="Mascher T."/>
            <person name="Medema M.H."/>
            <person name="Devos D.P."/>
            <person name="Kaster A.-K."/>
            <person name="Ovreas L."/>
            <person name="Rohde M."/>
            <person name="Galperin M.Y."/>
            <person name="Jogler C."/>
        </authorList>
    </citation>
    <scope>NUCLEOTIDE SEQUENCE [LARGE SCALE GENOMIC DNA]</scope>
    <source>
        <strain evidence="7 8">Pla111</strain>
    </source>
</reference>
<protein>
    <submittedName>
        <fullName evidence="7">Muropeptide transporter</fullName>
    </submittedName>
</protein>
<dbReference type="PANTHER" id="PTHR12778">
    <property type="entry name" value="SOLUTE CARRIER FAMILY 33 ACETYL-COA TRANSPORTER -RELATED"/>
    <property type="match status" value="1"/>
</dbReference>
<evidence type="ECO:0000256" key="4">
    <source>
        <dbReference type="ARBA" id="ARBA00022989"/>
    </source>
</evidence>
<evidence type="ECO:0000256" key="1">
    <source>
        <dbReference type="ARBA" id="ARBA00004141"/>
    </source>
</evidence>
<evidence type="ECO:0000256" key="6">
    <source>
        <dbReference type="SAM" id="Phobius"/>
    </source>
</evidence>
<dbReference type="Gene3D" id="1.20.1250.20">
    <property type="entry name" value="MFS general substrate transporter like domains"/>
    <property type="match status" value="2"/>
</dbReference>
<dbReference type="GO" id="GO:0022857">
    <property type="term" value="F:transmembrane transporter activity"/>
    <property type="evidence" value="ECO:0007669"/>
    <property type="project" value="InterPro"/>
</dbReference>